<name>A0A2T4AVH1_TRIHA</name>
<accession>A0A2T4AVH1</accession>
<gene>
    <name evidence="1" type="ORF">M431DRAFT_926</name>
</gene>
<sequence>MPNACRKRYERLIKRKNVDDWDTRRMQRLAKEYMSKHAPITQSALDEALAEDLSE</sequence>
<evidence type="ECO:0000313" key="1">
    <source>
        <dbReference type="EMBL" id="PTB60968.1"/>
    </source>
</evidence>
<dbReference type="EMBL" id="KZ679675">
    <property type="protein sequence ID" value="PTB60968.1"/>
    <property type="molecule type" value="Genomic_DNA"/>
</dbReference>
<dbReference type="GeneID" id="36632962"/>
<reference evidence="1 2" key="1">
    <citation type="submission" date="2016-07" db="EMBL/GenBank/DDBJ databases">
        <title>Multiple horizontal gene transfer events from other fungi enriched the ability of initially mycotrophic Trichoderma (Ascomycota) to feed on dead plant biomass.</title>
        <authorList>
            <consortium name="DOE Joint Genome Institute"/>
            <person name="Aerts A."/>
            <person name="Atanasova L."/>
            <person name="Chenthamara K."/>
            <person name="Zhang J."/>
            <person name="Grujic M."/>
            <person name="Henrissat B."/>
            <person name="Kuo A."/>
            <person name="Salamov A."/>
            <person name="Lipzen A."/>
            <person name="Labutti K."/>
            <person name="Barry K."/>
            <person name="Miao Y."/>
            <person name="Rahimi M.J."/>
            <person name="Shen Q."/>
            <person name="Grigoriev I.V."/>
            <person name="Kubicek C.P."/>
            <person name="Druzhinina I.S."/>
        </authorList>
    </citation>
    <scope>NUCLEOTIDE SEQUENCE [LARGE SCALE GENOMIC DNA]</scope>
    <source>
        <strain evidence="1 2">CBS 226.95</strain>
    </source>
</reference>
<proteinExistence type="predicted"/>
<organism evidence="1 2">
    <name type="scientific">Trichoderma harzianum CBS 226.95</name>
    <dbReference type="NCBI Taxonomy" id="983964"/>
    <lineage>
        <taxon>Eukaryota</taxon>
        <taxon>Fungi</taxon>
        <taxon>Dikarya</taxon>
        <taxon>Ascomycota</taxon>
        <taxon>Pezizomycotina</taxon>
        <taxon>Sordariomycetes</taxon>
        <taxon>Hypocreomycetidae</taxon>
        <taxon>Hypocreales</taxon>
        <taxon>Hypocreaceae</taxon>
        <taxon>Trichoderma</taxon>
    </lineage>
</organism>
<dbReference type="AlphaFoldDB" id="A0A2T4AVH1"/>
<evidence type="ECO:0000313" key="2">
    <source>
        <dbReference type="Proteomes" id="UP000241690"/>
    </source>
</evidence>
<protein>
    <submittedName>
        <fullName evidence="1">Uncharacterized protein</fullName>
    </submittedName>
</protein>
<dbReference type="Proteomes" id="UP000241690">
    <property type="component" value="Unassembled WGS sequence"/>
</dbReference>
<dbReference type="RefSeq" id="XP_024780645.1">
    <property type="nucleotide sequence ID" value="XM_024924379.1"/>
</dbReference>
<keyword evidence="2" id="KW-1185">Reference proteome</keyword>